<dbReference type="InterPro" id="IPR045784">
    <property type="entry name" value="Radical_SAM_N2"/>
</dbReference>
<dbReference type="InterPro" id="IPR058240">
    <property type="entry name" value="rSAM_sf"/>
</dbReference>
<dbReference type="SFLD" id="SFLDG01082">
    <property type="entry name" value="B12-binding_domain_containing"/>
    <property type="match status" value="1"/>
</dbReference>
<dbReference type="NCBIfam" id="TIGR03960">
    <property type="entry name" value="rSAM_fuse_unch"/>
    <property type="match status" value="1"/>
</dbReference>
<dbReference type="PROSITE" id="PS51918">
    <property type="entry name" value="RADICAL_SAM"/>
    <property type="match status" value="1"/>
</dbReference>
<dbReference type="InterPro" id="IPR018768">
    <property type="entry name" value="DUF2344"/>
</dbReference>
<dbReference type="SFLD" id="SFLDS00029">
    <property type="entry name" value="Radical_SAM"/>
    <property type="match status" value="1"/>
</dbReference>
<protein>
    <recommendedName>
        <fullName evidence="1">Radical SAM core domain-containing protein</fullName>
    </recommendedName>
</protein>
<dbReference type="InterPro" id="IPR023404">
    <property type="entry name" value="rSAM_horseshoe"/>
</dbReference>
<gene>
    <name evidence="2" type="ORF">Vafri_19868</name>
</gene>
<reference evidence="2" key="1">
    <citation type="journal article" date="2021" name="Proc. Natl. Acad. Sci. U.S.A.">
        <title>Three genomes in the algal genus Volvox reveal the fate of a haploid sex-determining region after a transition to homothallism.</title>
        <authorList>
            <person name="Yamamoto K."/>
            <person name="Hamaji T."/>
            <person name="Kawai-Toyooka H."/>
            <person name="Matsuzaki R."/>
            <person name="Takahashi F."/>
            <person name="Nishimura Y."/>
            <person name="Kawachi M."/>
            <person name="Noguchi H."/>
            <person name="Minakuchi Y."/>
            <person name="Umen J.G."/>
            <person name="Toyoda A."/>
            <person name="Nozaki H."/>
        </authorList>
    </citation>
    <scope>NUCLEOTIDE SEQUENCE</scope>
    <source>
        <strain evidence="2">NIES-3780</strain>
    </source>
</reference>
<dbReference type="NCBIfam" id="TIGR03936">
    <property type="entry name" value="sam_1_link_chp"/>
    <property type="match status" value="1"/>
</dbReference>
<evidence type="ECO:0000259" key="1">
    <source>
        <dbReference type="PROSITE" id="PS51918"/>
    </source>
</evidence>
<dbReference type="Gene3D" id="3.80.30.20">
    <property type="entry name" value="tm_1862 like domain"/>
    <property type="match status" value="1"/>
</dbReference>
<dbReference type="GO" id="GO:0003824">
    <property type="term" value="F:catalytic activity"/>
    <property type="evidence" value="ECO:0007669"/>
    <property type="project" value="InterPro"/>
</dbReference>
<organism evidence="2 3">
    <name type="scientific">Volvox africanus</name>
    <dbReference type="NCBI Taxonomy" id="51714"/>
    <lineage>
        <taxon>Eukaryota</taxon>
        <taxon>Viridiplantae</taxon>
        <taxon>Chlorophyta</taxon>
        <taxon>core chlorophytes</taxon>
        <taxon>Chlorophyceae</taxon>
        <taxon>CS clade</taxon>
        <taxon>Chlamydomonadales</taxon>
        <taxon>Volvocaceae</taxon>
        <taxon>Volvox</taxon>
    </lineage>
</organism>
<proteinExistence type="predicted"/>
<name>A0A8J4F9U5_9CHLO</name>
<feature type="domain" description="Radical SAM core" evidence="1">
    <location>
        <begin position="488"/>
        <end position="729"/>
    </location>
</feature>
<dbReference type="PANTHER" id="PTHR42731">
    <property type="entry name" value="SLL1084 PROTEIN"/>
    <property type="match status" value="1"/>
</dbReference>
<dbReference type="SUPFAM" id="SSF102114">
    <property type="entry name" value="Radical SAM enzymes"/>
    <property type="match status" value="1"/>
</dbReference>
<comment type="caution">
    <text evidence="2">The sequence shown here is derived from an EMBL/GenBank/DDBJ whole genome shotgun (WGS) entry which is preliminary data.</text>
</comment>
<evidence type="ECO:0000313" key="3">
    <source>
        <dbReference type="Proteomes" id="UP000747399"/>
    </source>
</evidence>
<dbReference type="InterPro" id="IPR007197">
    <property type="entry name" value="rSAM"/>
</dbReference>
<dbReference type="Pfam" id="PF19864">
    <property type="entry name" value="Radical_SAM_N2"/>
    <property type="match status" value="1"/>
</dbReference>
<dbReference type="Pfam" id="PF04055">
    <property type="entry name" value="Radical_SAM"/>
    <property type="match status" value="1"/>
</dbReference>
<dbReference type="InterPro" id="IPR023862">
    <property type="entry name" value="CHP03960_rSAM"/>
</dbReference>
<dbReference type="Proteomes" id="UP000747399">
    <property type="component" value="Unassembled WGS sequence"/>
</dbReference>
<keyword evidence="3" id="KW-1185">Reference proteome</keyword>
<dbReference type="CDD" id="cd01335">
    <property type="entry name" value="Radical_SAM"/>
    <property type="match status" value="1"/>
</dbReference>
<dbReference type="Pfam" id="PF10105">
    <property type="entry name" value="DUF2344"/>
    <property type="match status" value="1"/>
</dbReference>
<dbReference type="PANTHER" id="PTHR42731:SF1">
    <property type="entry name" value="RADICAL SAM DOMAIN PROTEIN"/>
    <property type="match status" value="1"/>
</dbReference>
<dbReference type="AlphaFoldDB" id="A0A8J4F9U5"/>
<accession>A0A8J4F9U5</accession>
<sequence length="1221" mass="133672">MFPIPFSGFTIKSSLRFNNRGSTDNQTCTKSRWAAGGRPACKGPAYPFPKSALDAMETWCSSRSVASWATGPAQTTRMAARGYHLSPAEYHHRGRLLASGAAVNVAFSHSTTATVTCSSSSSAVKSVSMSPRYPCSRGLATTTATASASVVAPRAGVKTASSPLQGIFRPHAVATQAAVATGASNADPLVAPVAGGSRALEGNPPAAAEVDALMAQLQELPGGGADSYMYGIPRSEWLQLQGPSRYLGNEVGAVHKPWHSAAVRFCLTYPEIYEIGASNLGHIILYTVLNQAADLLCDRSYFPAADMAALLTRHKKPLFAVESRRPLSSFHVLGFSLAYELGGTNVLEMLHRSGIPISWRERSEAEDQPWSPESGSWPLVFAGGPTATSNPEPFADFFDFFALGDGEEVLVEIGQCLKRCIADGLDRRSTLLRLATQVEGVYVPQFYEAPRGFGGSVVPVVEGVPHRIKRRTCQPDPFQQIGLVPYVETVHDRMTVEIRRGCTRGCRFCQPGMLTRPARDVDPERVVEAVSDGLRKTGYKEFSLLSLSCSDYLALPAVGLSIKNRMQEEGVILSLPSQRVDRFDENIAAIIGSGQGRKSGLTFAPEAGTQRLRDIINKGLTNVELLRGVRTAWEAGWRQVKLYFMIGLPGETEEDVMGIAETIEWLQRECRTGKWHLAVNVTISNFTPKPHTPFQWHSVSTSEFARKQAVLREALGRLPQVKANFTSIRTSAMEDFVGRGDRRVARVVRRAWELGATNDSWWENEDRAYAAWSQAIEEAGMTWKYRQVEAGEWDVLEALGDARFRLQGGGGRGRLDRGELKDPRLDMPLPWDHVDTGIAKWWLKADLQRALEAATVPDCSHSGLCSECGVCEEGAGFGANLVAPAPPIPKLQENYKPRTAKVQRLRLRFSKGGDLVFVGHLDLLRAIDRATRRAGLPVASDKSPFHSRPLLSVAQPLPLGATSSCELLEVHLAQKMEVREVRNRLQAQLPPGMELAKEVEECEIYKADGTRSESMAKLTSSIEWYVAVQQVDVRTAVNSHSVDNATTTVDFKQAVAGVLALDSYNIQKRTVKKQKLVTEDMRAQLLSLELCPDPLSTPLAEYTPSLLGHLATQQLRGEGHPWAVIKYTAGKKEDNSVLSPERVVDMVASVAGAKLELVHCHRSAINLLKPSPAAVSETQQQILRSLLRWEGHVALKQRFGQGPWAVGLEHRAVRDDTTVLV</sequence>
<dbReference type="SMART" id="SM00729">
    <property type="entry name" value="Elp3"/>
    <property type="match status" value="1"/>
</dbReference>
<dbReference type="GO" id="GO:0051536">
    <property type="term" value="F:iron-sulfur cluster binding"/>
    <property type="evidence" value="ECO:0007669"/>
    <property type="project" value="InterPro"/>
</dbReference>
<dbReference type="InterPro" id="IPR006638">
    <property type="entry name" value="Elp3/MiaA/NifB-like_rSAM"/>
</dbReference>
<evidence type="ECO:0000313" key="2">
    <source>
        <dbReference type="EMBL" id="GIL66253.1"/>
    </source>
</evidence>
<dbReference type="EMBL" id="BNCO01000083">
    <property type="protein sequence ID" value="GIL66253.1"/>
    <property type="molecule type" value="Genomic_DNA"/>
</dbReference>